<accession>A0A2M4B1A2</accession>
<dbReference type="AlphaFoldDB" id="A0A2M4B1A2"/>
<evidence type="ECO:0000313" key="2">
    <source>
        <dbReference type="EMBL" id="MBW46809.1"/>
    </source>
</evidence>
<sequence>MISGAVGERLLELLLKLALVFTSREMKTIADDDPGSGVAGCRMISLPQKHAPSLPELPGSSYFTFALTFRLVKLSFRGSRRNEQSQHHKF</sequence>
<evidence type="ECO:0000256" key="1">
    <source>
        <dbReference type="SAM" id="SignalP"/>
    </source>
</evidence>
<organism evidence="2">
    <name type="scientific">Anopheles triannulatus</name>
    <dbReference type="NCBI Taxonomy" id="58253"/>
    <lineage>
        <taxon>Eukaryota</taxon>
        <taxon>Metazoa</taxon>
        <taxon>Ecdysozoa</taxon>
        <taxon>Arthropoda</taxon>
        <taxon>Hexapoda</taxon>
        <taxon>Insecta</taxon>
        <taxon>Pterygota</taxon>
        <taxon>Neoptera</taxon>
        <taxon>Endopterygota</taxon>
        <taxon>Diptera</taxon>
        <taxon>Nematocera</taxon>
        <taxon>Culicoidea</taxon>
        <taxon>Culicidae</taxon>
        <taxon>Anophelinae</taxon>
        <taxon>Anopheles</taxon>
    </lineage>
</organism>
<feature type="chain" id="PRO_5014649700" evidence="1">
    <location>
        <begin position="31"/>
        <end position="90"/>
    </location>
</feature>
<proteinExistence type="predicted"/>
<name>A0A2M4B1A2_9DIPT</name>
<dbReference type="EMBL" id="GGFK01013488">
    <property type="protein sequence ID" value="MBW46809.1"/>
    <property type="molecule type" value="Transcribed_RNA"/>
</dbReference>
<feature type="signal peptide" evidence="1">
    <location>
        <begin position="1"/>
        <end position="30"/>
    </location>
</feature>
<reference evidence="2" key="1">
    <citation type="submission" date="2018-01" db="EMBL/GenBank/DDBJ databases">
        <title>An insight into the sialome of Amazonian anophelines.</title>
        <authorList>
            <person name="Ribeiro J.M."/>
            <person name="Scarpassa V."/>
            <person name="Calvo E."/>
        </authorList>
    </citation>
    <scope>NUCLEOTIDE SEQUENCE</scope>
    <source>
        <tissue evidence="2">Salivary glands</tissue>
    </source>
</reference>
<keyword evidence="1" id="KW-0732">Signal</keyword>
<protein>
    <submittedName>
        <fullName evidence="2">Putative secreted protein</fullName>
    </submittedName>
</protein>